<proteinExistence type="predicted"/>
<dbReference type="EMBL" id="JAUJLE010000141">
    <property type="protein sequence ID" value="KAK0976251.1"/>
    <property type="molecule type" value="Genomic_DNA"/>
</dbReference>
<evidence type="ECO:0000256" key="3">
    <source>
        <dbReference type="SAM" id="MobiDB-lite"/>
    </source>
</evidence>
<feature type="domain" description="ATPase AAA-type core" evidence="4">
    <location>
        <begin position="403"/>
        <end position="553"/>
    </location>
</feature>
<dbReference type="InterPro" id="IPR003959">
    <property type="entry name" value="ATPase_AAA_core"/>
</dbReference>
<dbReference type="PRINTS" id="PR00300">
    <property type="entry name" value="CLPPROTEASEA"/>
</dbReference>
<gene>
    <name evidence="5" type="ORF">LTR91_013717</name>
</gene>
<keyword evidence="2" id="KW-0067">ATP-binding</keyword>
<evidence type="ECO:0000256" key="2">
    <source>
        <dbReference type="ARBA" id="ARBA00022840"/>
    </source>
</evidence>
<dbReference type="PANTHER" id="PTHR11638">
    <property type="entry name" value="ATP-DEPENDENT CLP PROTEASE"/>
    <property type="match status" value="1"/>
</dbReference>
<dbReference type="Pfam" id="PF07724">
    <property type="entry name" value="AAA_2"/>
    <property type="match status" value="1"/>
</dbReference>
<sequence>MNGTKPNERGPCDPNSITIITQARGCDEKQAIDLLARASHDTKRAIRLHGIHSKYRRRATPDPSRAVTTGMLLPEGGDPVPSEKEDEGKAGNRFSTTPGTQSGVPSGQDLHQHIDSSTLAVASAEDDSLAGGLQETEHDDDDPQGQISHPAEDAYEWDFVLPVVPPSTANLIASRTYEYEVFNIRELVAWMQYGTDVNTITQYLNRFDDETVRDAINDSIEGFPTMFYVVETNNEDMIRLWVSHGGDVSVTHDMSKVPLLAFAIIHGENIQTDTTLITATLLSLGAVPNLIPSAFYSPYLQNLPEHGPSHDDLEIFTDELKSWCKDIARGKLARTCSLTHRYYLERASKTKKPSRRQYQVAKRTKAEPLLGIANFLIGQTSTAKALMDTLLTHILEPGKKPLVLVFAGPSGHGQTELARHLGHLLSRELEVVDCTIFNREMELFGSRHPCVGAAQGTPLNNFLATYSGKRCIVFLDEFEKTSPEIHKALLLPFDNGEYQDRRNLHKVDCSKTIWIMATNAHDAIIQGFSTTHSRILFSEEHESEKRLLLRQLSYKIRDDFRSKHGAPVAGRISEFVPFLTFTIGEQSVIVHKALLEFGRKVRQPVILVDGPNERLLGNMKLRIRRNVSVCRALAESEYHPDLGARSLLVAAEKVKRMLVDEYLNIDEEITEEGGVCECLLDEDGGEVTVNMVTPEPQ</sequence>
<evidence type="ECO:0000256" key="1">
    <source>
        <dbReference type="ARBA" id="ARBA00022741"/>
    </source>
</evidence>
<keyword evidence="6" id="KW-1185">Reference proteome</keyword>
<evidence type="ECO:0000313" key="5">
    <source>
        <dbReference type="EMBL" id="KAK0976251.1"/>
    </source>
</evidence>
<name>A0AAN6QP66_9PEZI</name>
<evidence type="ECO:0000259" key="4">
    <source>
        <dbReference type="Pfam" id="PF07724"/>
    </source>
</evidence>
<reference evidence="5" key="1">
    <citation type="submission" date="2023-06" db="EMBL/GenBank/DDBJ databases">
        <title>Black Yeasts Isolated from many extreme environments.</title>
        <authorList>
            <person name="Coleine C."/>
            <person name="Stajich J.E."/>
            <person name="Selbmann L."/>
        </authorList>
    </citation>
    <scope>NUCLEOTIDE SEQUENCE</scope>
    <source>
        <strain evidence="5">CCFEE 5200</strain>
    </source>
</reference>
<accession>A0AAN6QP66</accession>
<comment type="caution">
    <text evidence="5">The sequence shown here is derived from an EMBL/GenBank/DDBJ whole genome shotgun (WGS) entry which is preliminary data.</text>
</comment>
<dbReference type="AlphaFoldDB" id="A0AAN6QP66"/>
<dbReference type="GO" id="GO:0016887">
    <property type="term" value="F:ATP hydrolysis activity"/>
    <property type="evidence" value="ECO:0007669"/>
    <property type="project" value="InterPro"/>
</dbReference>
<dbReference type="GO" id="GO:0034605">
    <property type="term" value="P:cellular response to heat"/>
    <property type="evidence" value="ECO:0007669"/>
    <property type="project" value="TreeGrafter"/>
</dbReference>
<feature type="region of interest" description="Disordered" evidence="3">
    <location>
        <begin position="55"/>
        <end position="149"/>
    </location>
</feature>
<dbReference type="Proteomes" id="UP001175353">
    <property type="component" value="Unassembled WGS sequence"/>
</dbReference>
<feature type="compositionally biased region" description="Basic and acidic residues" evidence="3">
    <location>
        <begin position="81"/>
        <end position="90"/>
    </location>
</feature>
<dbReference type="InterPro" id="IPR050130">
    <property type="entry name" value="ClpA_ClpB"/>
</dbReference>
<keyword evidence="1" id="KW-0547">Nucleotide-binding</keyword>
<dbReference type="SUPFAM" id="SSF52540">
    <property type="entry name" value="P-loop containing nucleoside triphosphate hydrolases"/>
    <property type="match status" value="1"/>
</dbReference>
<dbReference type="GO" id="GO:0005524">
    <property type="term" value="F:ATP binding"/>
    <property type="evidence" value="ECO:0007669"/>
    <property type="project" value="UniProtKB-KW"/>
</dbReference>
<dbReference type="Gene3D" id="3.40.50.300">
    <property type="entry name" value="P-loop containing nucleotide triphosphate hydrolases"/>
    <property type="match status" value="1"/>
</dbReference>
<organism evidence="5 6">
    <name type="scientific">Friedmanniomyces endolithicus</name>
    <dbReference type="NCBI Taxonomy" id="329885"/>
    <lineage>
        <taxon>Eukaryota</taxon>
        <taxon>Fungi</taxon>
        <taxon>Dikarya</taxon>
        <taxon>Ascomycota</taxon>
        <taxon>Pezizomycotina</taxon>
        <taxon>Dothideomycetes</taxon>
        <taxon>Dothideomycetidae</taxon>
        <taxon>Mycosphaerellales</taxon>
        <taxon>Teratosphaeriaceae</taxon>
        <taxon>Friedmanniomyces</taxon>
    </lineage>
</organism>
<dbReference type="PANTHER" id="PTHR11638:SF18">
    <property type="entry name" value="HEAT SHOCK PROTEIN 104"/>
    <property type="match status" value="1"/>
</dbReference>
<dbReference type="InterPro" id="IPR027417">
    <property type="entry name" value="P-loop_NTPase"/>
</dbReference>
<dbReference type="GO" id="GO:0005737">
    <property type="term" value="C:cytoplasm"/>
    <property type="evidence" value="ECO:0007669"/>
    <property type="project" value="TreeGrafter"/>
</dbReference>
<protein>
    <recommendedName>
        <fullName evidence="4">ATPase AAA-type core domain-containing protein</fullName>
    </recommendedName>
</protein>
<evidence type="ECO:0000313" key="6">
    <source>
        <dbReference type="Proteomes" id="UP001175353"/>
    </source>
</evidence>
<feature type="compositionally biased region" description="Polar residues" evidence="3">
    <location>
        <begin position="93"/>
        <end position="105"/>
    </location>
</feature>
<dbReference type="InterPro" id="IPR001270">
    <property type="entry name" value="ClpA/B"/>
</dbReference>